<evidence type="ECO:0000313" key="2">
    <source>
        <dbReference type="Proteomes" id="UP000323144"/>
    </source>
</evidence>
<organism evidence="1 2">
    <name type="scientific">Spiroplasma chinense</name>
    <dbReference type="NCBI Taxonomy" id="216932"/>
    <lineage>
        <taxon>Bacteria</taxon>
        <taxon>Bacillati</taxon>
        <taxon>Mycoplasmatota</taxon>
        <taxon>Mollicutes</taxon>
        <taxon>Entomoplasmatales</taxon>
        <taxon>Spiroplasmataceae</taxon>
        <taxon>Spiroplasma</taxon>
    </lineage>
</organism>
<dbReference type="KEGG" id="schi:SCHIN_v1c02450"/>
<sequence length="756" mass="88898">MIFDKIEILYEKFCLPVKIKYSETRKPTFMEFLILSIILEYPNRNKSIRKILNEDFKILNVELFERALKDLINFKIIELKKTQAGWSTLGIDLAIDKIEINELLKEQFIKKEFVISQMDKNLDVNWIYDPVMEGYELSREQEWNKRLNGVKLSHKLNFVKPGDKFYSEKDITNNASNFVNAKPEYFGDNAMLTRVELNKEIGLEDLNLAKQLTNTKPCANEAFLEFFENDTFKLRTDNIFLENYFRKNPNVSKDIAIDVANKYSEKIKERFVPKRNFNSLDKFQKEPDLISNINVRSSWNLLLINGQDITSTNKMLKNKDLISNVKIIIFYNSKSNDKTIEVVDDKIVAYLESSGHEILRDNSLIYLDSENNATGFSIVDKHIPTINQFIPVVYAYKNKGKVRIEELFEDNLVRLFENYENELFEGRLQTSTIMLNLLKRIGLEQKLYQVLYDYLAREIDDQSSFEKLNDFLVESDNLEGSVFLEKCLKDVLINASQTRDSEAMMLLLEKYKFKSTSTLFEMLNNIKLDNDINFIFRINSLLDERKIDGWKVNVRNCLVKVLEYAKDNLRSELLSLDKYRSTVWKEHAATINKIGNITKELYNKNFEVVEKNYQDMLISVIDLIKSNNEIQDYKNYLWYLSETLVDFYSNYYEYKINEMQNSDSNLVEYKIQLVAGNAINKIEEKLDSIIDVKARKLPIELKLEWAKHVENKRDLVNEIIKKDDSLLYLALNLVFGKKDDFNAENLQRYQDKLGGL</sequence>
<proteinExistence type="predicted"/>
<dbReference type="RefSeq" id="WP_166507837.1">
    <property type="nucleotide sequence ID" value="NZ_CP043026.1"/>
</dbReference>
<dbReference type="Proteomes" id="UP000323144">
    <property type="component" value="Chromosome"/>
</dbReference>
<dbReference type="AlphaFoldDB" id="A0A5B9Y5Y3"/>
<name>A0A5B9Y5Y3_9MOLU</name>
<protein>
    <submittedName>
        <fullName evidence="1">Uncharacterized protein</fullName>
    </submittedName>
</protein>
<evidence type="ECO:0000313" key="1">
    <source>
        <dbReference type="EMBL" id="QEH61442.1"/>
    </source>
</evidence>
<reference evidence="1 2" key="1">
    <citation type="submission" date="2019-08" db="EMBL/GenBank/DDBJ databases">
        <title>Complete genome sequence of Spiroplasma chinense CCH (DSM 19755).</title>
        <authorList>
            <person name="Shen H.-Y."/>
            <person name="Lin Y.-C."/>
            <person name="Chou L."/>
            <person name="Kuo C.-H."/>
        </authorList>
    </citation>
    <scope>NUCLEOTIDE SEQUENCE [LARGE SCALE GENOMIC DNA]</scope>
    <source>
        <strain evidence="1 2">CCH</strain>
    </source>
</reference>
<dbReference type="EMBL" id="CP043026">
    <property type="protein sequence ID" value="QEH61442.1"/>
    <property type="molecule type" value="Genomic_DNA"/>
</dbReference>
<accession>A0A5B9Y5Y3</accession>
<keyword evidence="2" id="KW-1185">Reference proteome</keyword>
<gene>
    <name evidence="1" type="ORF">SCHIN_v1c02450</name>
</gene>